<evidence type="ECO:0000256" key="1">
    <source>
        <dbReference type="SAM" id="MobiDB-lite"/>
    </source>
</evidence>
<gene>
    <name evidence="5" type="ORF">FOZ61_000600</name>
</gene>
<dbReference type="Pfam" id="PF20446">
    <property type="entry name" value="ABC_N"/>
    <property type="match status" value="1"/>
</dbReference>
<feature type="compositionally biased region" description="Basic and acidic residues" evidence="1">
    <location>
        <begin position="28"/>
        <end position="40"/>
    </location>
</feature>
<feature type="domain" description="ATPase of the ABC class N-terminal" evidence="3">
    <location>
        <begin position="54"/>
        <end position="171"/>
    </location>
</feature>
<evidence type="ECO:0000259" key="2">
    <source>
        <dbReference type="Pfam" id="PF09818"/>
    </source>
</evidence>
<organism evidence="5 6">
    <name type="scientific">Perkinsus olseni</name>
    <name type="common">Perkinsus atlanticus</name>
    <dbReference type="NCBI Taxonomy" id="32597"/>
    <lineage>
        <taxon>Eukaryota</taxon>
        <taxon>Sar</taxon>
        <taxon>Alveolata</taxon>
        <taxon>Perkinsozoa</taxon>
        <taxon>Perkinsea</taxon>
        <taxon>Perkinsida</taxon>
        <taxon>Perkinsidae</taxon>
        <taxon>Perkinsus</taxon>
    </lineage>
</organism>
<dbReference type="Pfam" id="PF21117">
    <property type="entry name" value="MRB1590_C"/>
    <property type="match status" value="1"/>
</dbReference>
<dbReference type="InterPro" id="IPR046833">
    <property type="entry name" value="ABC_N"/>
</dbReference>
<dbReference type="InterPro" id="IPR049069">
    <property type="entry name" value="MRB1590-like_C"/>
</dbReference>
<evidence type="ECO:0000259" key="3">
    <source>
        <dbReference type="Pfam" id="PF20446"/>
    </source>
</evidence>
<protein>
    <submittedName>
        <fullName evidence="5">Uncharacterized protein</fullName>
    </submittedName>
</protein>
<sequence length="656" mass="72417">MGKGKGKGAYYKAKYGGGGNRHHGNGSYRDEASHGSEPMHKRSKTEASSSEDNSELAAALIRLEGYSYGYYKDLVGEWPMPNGEWKIFIDRVQSDPYAPPSQIRLRVNMAAAKIPYDLWSTSLRSTACCDYITRHFHRTLNDDGLTKAQRGGGWSGSKGGDVQISNPGQEVTGGVVKGLMYWTVILIESNDTKLVLQRSCMFICPEYVEARCTLALPARGRTIEGYKAAEIIGNLWPLVRSSLYYDRLDQSALKKHVDSVDDQGWLRDKLDELGLVAFVRDGAILPRRSGVDDRPLMKTNGGSDVVAFKSPSSLSVAVDLPHEGRLKGMGIRKGVTLIVGGGFHGKSTLLEALQLGVYNHIPGDGRELVVTDPNAMKIRAEDGRYINNVDISPFISHLPLGRDTTQFSTEDASGSTSQAANIMEALEVGATTFLIDEDTSATNFMIRDGRMQQLVSADKEPITPFLWRVRTLCERAGVSTIMVIGGSGDYFHVADTVIMMDQYVPYDVTKRAKEIAAADDVHLTIPDVDENIFSGLRGRCVDPYSLQADGKVQSKSLRCISYGWTEIELTNVEQLVETGQARAIADAIQTLAEKDYTRGRRLSDVLDRFYEEVHRHAYPTGRGDEYKTGLDAVQRARHPAGYYSYPRKLELAAAIK</sequence>
<feature type="domain" description="MRB1590-like C-terminal" evidence="4">
    <location>
        <begin position="551"/>
        <end position="655"/>
    </location>
</feature>
<dbReference type="PANTHER" id="PTHR38149">
    <property type="entry name" value="ATPASE"/>
    <property type="match status" value="1"/>
</dbReference>
<dbReference type="InterPro" id="IPR019195">
    <property type="entry name" value="ABC_ATPase_put"/>
</dbReference>
<dbReference type="InterPro" id="IPR027417">
    <property type="entry name" value="P-loop_NTPase"/>
</dbReference>
<dbReference type="InterPro" id="IPR046834">
    <property type="entry name" value="ABC_ATPase_C"/>
</dbReference>
<evidence type="ECO:0000313" key="6">
    <source>
        <dbReference type="Proteomes" id="UP000570595"/>
    </source>
</evidence>
<feature type="domain" description="ATPase of the ABC class C-terminal" evidence="2">
    <location>
        <begin position="250"/>
        <end position="519"/>
    </location>
</feature>
<dbReference type="Pfam" id="PF09818">
    <property type="entry name" value="ABC_ATPase"/>
    <property type="match status" value="1"/>
</dbReference>
<reference evidence="5 6" key="1">
    <citation type="submission" date="2020-04" db="EMBL/GenBank/DDBJ databases">
        <title>Perkinsus olseni comparative genomics.</title>
        <authorList>
            <person name="Bogema D.R."/>
        </authorList>
    </citation>
    <scope>NUCLEOTIDE SEQUENCE [LARGE SCALE GENOMIC DNA]</scope>
    <source>
        <strain evidence="5">ATCC PRA-179</strain>
    </source>
</reference>
<name>A0A7J6LZE9_PEROL</name>
<dbReference type="PANTHER" id="PTHR38149:SF1">
    <property type="entry name" value="ATPASE"/>
    <property type="match status" value="1"/>
</dbReference>
<comment type="caution">
    <text evidence="5">The sequence shown here is derived from an EMBL/GenBank/DDBJ whole genome shotgun (WGS) entry which is preliminary data.</text>
</comment>
<dbReference type="SUPFAM" id="SSF52540">
    <property type="entry name" value="P-loop containing nucleoside triphosphate hydrolases"/>
    <property type="match status" value="1"/>
</dbReference>
<dbReference type="EMBL" id="JABAHT010000111">
    <property type="protein sequence ID" value="KAF4664678.1"/>
    <property type="molecule type" value="Genomic_DNA"/>
</dbReference>
<dbReference type="AlphaFoldDB" id="A0A7J6LZE9"/>
<dbReference type="Proteomes" id="UP000570595">
    <property type="component" value="Unassembled WGS sequence"/>
</dbReference>
<feature type="region of interest" description="Disordered" evidence="1">
    <location>
        <begin position="1"/>
        <end position="53"/>
    </location>
</feature>
<dbReference type="OrthoDB" id="189459at2759"/>
<proteinExistence type="predicted"/>
<evidence type="ECO:0000259" key="4">
    <source>
        <dbReference type="Pfam" id="PF21117"/>
    </source>
</evidence>
<accession>A0A7J6LZE9</accession>
<evidence type="ECO:0000313" key="5">
    <source>
        <dbReference type="EMBL" id="KAF4664678.1"/>
    </source>
</evidence>